<dbReference type="PANTHER" id="PTHR30249">
    <property type="entry name" value="PUTATIVE SEROTONIN TRANSPORTER"/>
    <property type="match status" value="1"/>
</dbReference>
<keyword evidence="3 5" id="KW-1133">Transmembrane helix</keyword>
<evidence type="ECO:0000313" key="7">
    <source>
        <dbReference type="Proteomes" id="UP001418637"/>
    </source>
</evidence>
<organism evidence="6 7">
    <name type="scientific">Hohaiivirga grylli</name>
    <dbReference type="NCBI Taxonomy" id="3133970"/>
    <lineage>
        <taxon>Bacteria</taxon>
        <taxon>Pseudomonadati</taxon>
        <taxon>Pseudomonadota</taxon>
        <taxon>Alphaproteobacteria</taxon>
        <taxon>Hyphomicrobiales</taxon>
        <taxon>Methylobacteriaceae</taxon>
        <taxon>Hohaiivirga</taxon>
    </lineage>
</organism>
<evidence type="ECO:0000256" key="4">
    <source>
        <dbReference type="ARBA" id="ARBA00023136"/>
    </source>
</evidence>
<dbReference type="PANTHER" id="PTHR30249:SF0">
    <property type="entry name" value="PLASTIDAL GLYCOLATE_GLYCERATE TRANSLOCATOR 1, CHLOROPLASTIC"/>
    <property type="match status" value="1"/>
</dbReference>
<evidence type="ECO:0000256" key="3">
    <source>
        <dbReference type="ARBA" id="ARBA00022989"/>
    </source>
</evidence>
<comment type="caution">
    <text evidence="6">The sequence shown here is derived from an EMBL/GenBank/DDBJ whole genome shotgun (WGS) entry which is preliminary data.</text>
</comment>
<feature type="transmembrane region" description="Helical" evidence="5">
    <location>
        <begin position="156"/>
        <end position="178"/>
    </location>
</feature>
<evidence type="ECO:0000256" key="1">
    <source>
        <dbReference type="ARBA" id="ARBA00004141"/>
    </source>
</evidence>
<dbReference type="InterPro" id="IPR007300">
    <property type="entry name" value="CidB/LrgB"/>
</dbReference>
<reference evidence="6 7" key="1">
    <citation type="submission" date="2024-04" db="EMBL/GenBank/DDBJ databases">
        <title>A novel species isolated from cricket.</title>
        <authorList>
            <person name="Wang H.-C."/>
        </authorList>
    </citation>
    <scope>NUCLEOTIDE SEQUENCE [LARGE SCALE GENOMIC DNA]</scope>
    <source>
        <strain evidence="6 7">WL0021</strain>
    </source>
</reference>
<feature type="transmembrane region" description="Helical" evidence="5">
    <location>
        <begin position="16"/>
        <end position="35"/>
    </location>
</feature>
<feature type="transmembrane region" description="Helical" evidence="5">
    <location>
        <begin position="213"/>
        <end position="235"/>
    </location>
</feature>
<dbReference type="Proteomes" id="UP001418637">
    <property type="component" value="Unassembled WGS sequence"/>
</dbReference>
<sequence length="241" mass="25185">MNTPSFDLWVYLSKTPLLWLTATLIAYVIADYISIKSNRHALLHPVVFSTAALCAILALTNTPYETYFEGAQFVHFLLGPATVALGIPLYENRGILKRSLLPISAALVVGAIVATGATLIIAKMMGASKELMISLAPKSITTPVAMGISQTLGGDATLTATIVMITGITGVMIIGPLMSLCRIDDQRARGIAAGIACHGLGTAYSLSQSQVAGSFSGIGMGICSLLTTVLVPLFLKAMGVI</sequence>
<keyword evidence="2 5" id="KW-0812">Transmembrane</keyword>
<gene>
    <name evidence="6" type="ORF">WJT86_02780</name>
</gene>
<keyword evidence="4 5" id="KW-0472">Membrane</keyword>
<evidence type="ECO:0000313" key="6">
    <source>
        <dbReference type="EMBL" id="MEN3929984.1"/>
    </source>
</evidence>
<evidence type="ECO:0000256" key="5">
    <source>
        <dbReference type="SAM" id="Phobius"/>
    </source>
</evidence>
<evidence type="ECO:0000256" key="2">
    <source>
        <dbReference type="ARBA" id="ARBA00022692"/>
    </source>
</evidence>
<proteinExistence type="predicted"/>
<dbReference type="EMBL" id="JBBYXI010000001">
    <property type="protein sequence ID" value="MEN3929984.1"/>
    <property type="molecule type" value="Genomic_DNA"/>
</dbReference>
<accession>A0ABV0BGE2</accession>
<feature type="transmembrane region" description="Helical" evidence="5">
    <location>
        <begin position="72"/>
        <end position="90"/>
    </location>
</feature>
<feature type="transmembrane region" description="Helical" evidence="5">
    <location>
        <begin position="42"/>
        <end position="60"/>
    </location>
</feature>
<protein>
    <submittedName>
        <fullName evidence="6">LrgB family protein</fullName>
    </submittedName>
</protein>
<keyword evidence="7" id="KW-1185">Reference proteome</keyword>
<feature type="transmembrane region" description="Helical" evidence="5">
    <location>
        <begin position="102"/>
        <end position="122"/>
    </location>
</feature>
<dbReference type="Pfam" id="PF04172">
    <property type="entry name" value="LrgB"/>
    <property type="match status" value="1"/>
</dbReference>
<name>A0ABV0BGE2_9HYPH</name>
<dbReference type="RefSeq" id="WP_346335962.1">
    <property type="nucleotide sequence ID" value="NZ_JBBYXI010000001.1"/>
</dbReference>
<comment type="subcellular location">
    <subcellularLocation>
        <location evidence="1">Membrane</location>
        <topology evidence="1">Multi-pass membrane protein</topology>
    </subcellularLocation>
</comment>